<dbReference type="HOGENOM" id="CLU_100963_0_0_0"/>
<evidence type="ECO:0000256" key="1">
    <source>
        <dbReference type="ARBA" id="ARBA00010013"/>
    </source>
</evidence>
<feature type="chain" id="PRO_5003540842" evidence="3">
    <location>
        <begin position="27"/>
        <end position="201"/>
    </location>
</feature>
<keyword evidence="2 3" id="KW-0732">Signal</keyword>
<dbReference type="AlphaFoldDB" id="H0UKU3"/>
<dbReference type="Proteomes" id="UP000003806">
    <property type="component" value="Chromosome"/>
</dbReference>
<protein>
    <submittedName>
        <fullName evidence="4">Uncharacterized protein probably involved in high-affinity Fe2+ transport</fullName>
    </submittedName>
</protein>
<keyword evidence="5" id="KW-1185">Reference proteome</keyword>
<feature type="signal peptide" evidence="3">
    <location>
        <begin position="1"/>
        <end position="26"/>
    </location>
</feature>
<dbReference type="STRING" id="885272.JonanDRAFT_0929"/>
<gene>
    <name evidence="4" type="ORF">JonanDRAFT_0929</name>
</gene>
<name>H0UKU3_9BACT</name>
<accession>H0UKU3</accession>
<dbReference type="InterPro" id="IPR018470">
    <property type="entry name" value="Metal-bd_Tp34-typ"/>
</dbReference>
<dbReference type="Pfam" id="PF10634">
    <property type="entry name" value="Iron_transport"/>
    <property type="match status" value="1"/>
</dbReference>
<organism evidence="4 5">
    <name type="scientific">Jonquetella anthropi DSM 22815</name>
    <dbReference type="NCBI Taxonomy" id="885272"/>
    <lineage>
        <taxon>Bacteria</taxon>
        <taxon>Thermotogati</taxon>
        <taxon>Synergistota</taxon>
        <taxon>Synergistia</taxon>
        <taxon>Synergistales</taxon>
        <taxon>Dethiosulfovibrionaceae</taxon>
        <taxon>Jonquetella</taxon>
    </lineage>
</organism>
<dbReference type="EMBL" id="CM001376">
    <property type="protein sequence ID" value="EHM13302.1"/>
    <property type="molecule type" value="Genomic_DNA"/>
</dbReference>
<evidence type="ECO:0000313" key="5">
    <source>
        <dbReference type="Proteomes" id="UP000003806"/>
    </source>
</evidence>
<dbReference type="OrthoDB" id="1495621at2"/>
<dbReference type="RefSeq" id="WP_008521352.1">
    <property type="nucleotide sequence ID" value="NZ_CM001376.1"/>
</dbReference>
<dbReference type="eggNOG" id="COG3470">
    <property type="taxonomic scope" value="Bacteria"/>
</dbReference>
<proteinExistence type="inferred from homology"/>
<evidence type="ECO:0000313" key="4">
    <source>
        <dbReference type="EMBL" id="EHM13302.1"/>
    </source>
</evidence>
<comment type="similarity">
    <text evidence="1">Belongs to the UPF0423 family.</text>
</comment>
<reference evidence="4 5" key="1">
    <citation type="submission" date="2011-11" db="EMBL/GenBank/DDBJ databases">
        <title>The Noncontiguous Finished genome of Jonquetella anthropi DSM 22815.</title>
        <authorList>
            <consortium name="US DOE Joint Genome Institute (JGI-PGF)"/>
            <person name="Lucas S."/>
            <person name="Copeland A."/>
            <person name="Lapidus A."/>
            <person name="Glavina del Rio T."/>
            <person name="Dalin E."/>
            <person name="Tice H."/>
            <person name="Bruce D."/>
            <person name="Goodwin L."/>
            <person name="Pitluck S."/>
            <person name="Peters L."/>
            <person name="Mikhailova N."/>
            <person name="Held B."/>
            <person name="Kyrpides N."/>
            <person name="Mavromatis K."/>
            <person name="Ivanova N."/>
            <person name="Markowitz V."/>
            <person name="Cheng J.-F."/>
            <person name="Hugenholtz P."/>
            <person name="Woyke T."/>
            <person name="Wu D."/>
            <person name="Gronow S."/>
            <person name="Wellnitz S."/>
            <person name="Brambilla E."/>
            <person name="Klenk H.-P."/>
            <person name="Eisen J.A."/>
        </authorList>
    </citation>
    <scope>NUCLEOTIDE SEQUENCE [LARGE SCALE GENOMIC DNA]</scope>
    <source>
        <strain evidence="4 5">DSM 22815</strain>
    </source>
</reference>
<dbReference type="PIRSF" id="PIRSF017018">
    <property type="entry name" value="Tp34"/>
    <property type="match status" value="1"/>
</dbReference>
<sequence length="201" mass="22156">MKKSFVALLSCFAALVFGACAIAAPAAPVADKPGESGFVEIPIGEEQQVGPYNVAAVYFQAVDMYPAGKNPSREESDMHLEADIHLQPESAALYGFGNGENIWPPYLTVKYEILNKKKDVVMSGSFMPMNADDGPHYGANIKKGLKVGTYTLRLTINPPTDYLFHTDPETGVPAKENAKDFFKSYTCEFDWKYTAEQLQNR</sequence>
<dbReference type="PROSITE" id="PS51257">
    <property type="entry name" value="PROKAR_LIPOPROTEIN"/>
    <property type="match status" value="1"/>
</dbReference>
<dbReference type="Gene3D" id="2.60.40.2480">
    <property type="entry name" value="Periplasmic metal-binding protein Tp34-type"/>
    <property type="match status" value="1"/>
</dbReference>
<evidence type="ECO:0000256" key="2">
    <source>
        <dbReference type="ARBA" id="ARBA00022729"/>
    </source>
</evidence>
<dbReference type="InterPro" id="IPR038482">
    <property type="entry name" value="Tp34-type_sf"/>
</dbReference>
<evidence type="ECO:0000256" key="3">
    <source>
        <dbReference type="SAM" id="SignalP"/>
    </source>
</evidence>